<dbReference type="Proteomes" id="UP000545606">
    <property type="component" value="Unassembled WGS sequence"/>
</dbReference>
<dbReference type="PANTHER" id="PTHR23028">
    <property type="entry name" value="ACETYLTRANSFERASE"/>
    <property type="match status" value="1"/>
</dbReference>
<dbReference type="InterPro" id="IPR050879">
    <property type="entry name" value="Acyltransferase_3"/>
</dbReference>
<dbReference type="RefSeq" id="WP_181837396.1">
    <property type="nucleotide sequence ID" value="NZ_JACERN010000042.1"/>
</dbReference>
<evidence type="ECO:0000259" key="2">
    <source>
        <dbReference type="Pfam" id="PF01757"/>
    </source>
</evidence>
<dbReference type="GO" id="GO:0016020">
    <property type="term" value="C:membrane"/>
    <property type="evidence" value="ECO:0007669"/>
    <property type="project" value="TreeGrafter"/>
</dbReference>
<feature type="transmembrane region" description="Helical" evidence="1">
    <location>
        <begin position="319"/>
        <end position="339"/>
    </location>
</feature>
<gene>
    <name evidence="3" type="ORF">H2Z84_19280</name>
</gene>
<protein>
    <submittedName>
        <fullName evidence="3">Acyltransferase</fullName>
    </submittedName>
</protein>
<dbReference type="GO" id="GO:0000271">
    <property type="term" value="P:polysaccharide biosynthetic process"/>
    <property type="evidence" value="ECO:0007669"/>
    <property type="project" value="TreeGrafter"/>
</dbReference>
<dbReference type="AlphaFoldDB" id="A0A838YAV1"/>
<feature type="transmembrane region" description="Helical" evidence="1">
    <location>
        <begin position="12"/>
        <end position="29"/>
    </location>
</feature>
<evidence type="ECO:0000313" key="4">
    <source>
        <dbReference type="Proteomes" id="UP000545606"/>
    </source>
</evidence>
<keyword evidence="4" id="KW-1185">Reference proteome</keyword>
<accession>A0A838YAV1</accession>
<dbReference type="Pfam" id="PF01757">
    <property type="entry name" value="Acyl_transf_3"/>
    <property type="match status" value="1"/>
</dbReference>
<name>A0A838YAV1_9NEIS</name>
<proteinExistence type="predicted"/>
<sequence>MYELKVRLDYLDALRGWAILIVIAFHVSFPAGGNFPHLLEDGARGVELFYMLSAFTLFRTMTYKHGAEECWIRNFFIRRIFRIAPMFYLSIPIYLCLYSNWNLKELYSHGVDLKQIISLVLFINGFFPQYINSLMHVEWSVAIEMMFYALVPFLFARIKSTEAALYLALGGLAVGFQLTNYFSQHPLVHDPKVWSDFMYMWLPNHFGAFSFGVLAHFLCVKQLDRKFSTPLFLASIFFIFSLWKGGDIYGVQHHTLYVFPLLLMLISLNAKSNPFVVNRFTIFLGKISFSCYLLHSAVWPIIYNFIIDPQWPAAVKFSILFPGTLAATMIISTLTYRIVELRGVDFGNRLIRRLNSNRPPASCQSS</sequence>
<feature type="transmembrane region" description="Helical" evidence="1">
    <location>
        <begin position="163"/>
        <end position="182"/>
    </location>
</feature>
<reference evidence="3 4" key="1">
    <citation type="submission" date="2020-07" db="EMBL/GenBank/DDBJ databases">
        <title>Draft genome sequence of violacein-producing bacteria and related species.</title>
        <authorList>
            <person name="Wilson H.S."/>
            <person name="De Leon M.E."/>
        </authorList>
    </citation>
    <scope>NUCLEOTIDE SEQUENCE [LARGE SCALE GENOMIC DNA]</scope>
    <source>
        <strain evidence="3 4">HSC-21Su07</strain>
    </source>
</reference>
<feature type="transmembrane region" description="Helical" evidence="1">
    <location>
        <begin position="251"/>
        <end position="270"/>
    </location>
</feature>
<evidence type="ECO:0000256" key="1">
    <source>
        <dbReference type="SAM" id="Phobius"/>
    </source>
</evidence>
<keyword evidence="1" id="KW-0472">Membrane</keyword>
<feature type="transmembrane region" description="Helical" evidence="1">
    <location>
        <begin position="282"/>
        <end position="307"/>
    </location>
</feature>
<dbReference type="PANTHER" id="PTHR23028:SF53">
    <property type="entry name" value="ACYL_TRANSF_3 DOMAIN-CONTAINING PROTEIN"/>
    <property type="match status" value="1"/>
</dbReference>
<feature type="transmembrane region" description="Helical" evidence="1">
    <location>
        <begin position="83"/>
        <end position="101"/>
    </location>
</feature>
<feature type="transmembrane region" description="Helical" evidence="1">
    <location>
        <begin position="227"/>
        <end position="245"/>
    </location>
</feature>
<feature type="transmembrane region" description="Helical" evidence="1">
    <location>
        <begin position="137"/>
        <end position="156"/>
    </location>
</feature>
<dbReference type="GO" id="GO:0016747">
    <property type="term" value="F:acyltransferase activity, transferring groups other than amino-acyl groups"/>
    <property type="evidence" value="ECO:0007669"/>
    <property type="project" value="InterPro"/>
</dbReference>
<dbReference type="EMBL" id="JACERN010000042">
    <property type="protein sequence ID" value="MBA4710522.1"/>
    <property type="molecule type" value="Genomic_DNA"/>
</dbReference>
<organism evidence="3 4">
    <name type="scientific">Aquitalea aquatica</name>
    <dbReference type="NCBI Taxonomy" id="3044273"/>
    <lineage>
        <taxon>Bacteria</taxon>
        <taxon>Pseudomonadati</taxon>
        <taxon>Pseudomonadota</taxon>
        <taxon>Betaproteobacteria</taxon>
        <taxon>Neisseriales</taxon>
        <taxon>Chromobacteriaceae</taxon>
        <taxon>Aquitalea</taxon>
    </lineage>
</organism>
<keyword evidence="1" id="KW-1133">Transmembrane helix</keyword>
<dbReference type="InterPro" id="IPR002656">
    <property type="entry name" value="Acyl_transf_3_dom"/>
</dbReference>
<keyword evidence="3" id="KW-0012">Acyltransferase</keyword>
<comment type="caution">
    <text evidence="3">The sequence shown here is derived from an EMBL/GenBank/DDBJ whole genome shotgun (WGS) entry which is preliminary data.</text>
</comment>
<feature type="domain" description="Acyltransferase 3" evidence="2">
    <location>
        <begin position="9"/>
        <end position="335"/>
    </location>
</feature>
<keyword evidence="3" id="KW-0808">Transferase</keyword>
<feature type="transmembrane region" description="Helical" evidence="1">
    <location>
        <begin position="202"/>
        <end position="220"/>
    </location>
</feature>
<evidence type="ECO:0000313" key="3">
    <source>
        <dbReference type="EMBL" id="MBA4710522.1"/>
    </source>
</evidence>
<keyword evidence="1" id="KW-0812">Transmembrane</keyword>